<feature type="transmembrane region" description="Helical" evidence="7">
    <location>
        <begin position="74"/>
        <end position="94"/>
    </location>
</feature>
<keyword evidence="3 7" id="KW-1003">Cell membrane</keyword>
<evidence type="ECO:0000256" key="1">
    <source>
        <dbReference type="ARBA" id="ARBA00004651"/>
    </source>
</evidence>
<dbReference type="PANTHER" id="PTHR30353:SF0">
    <property type="entry name" value="TRANSMEMBRANE PROTEIN"/>
    <property type="match status" value="1"/>
</dbReference>
<evidence type="ECO:0000259" key="8">
    <source>
        <dbReference type="Pfam" id="PF09335"/>
    </source>
</evidence>
<feature type="transmembrane region" description="Helical" evidence="7">
    <location>
        <begin position="194"/>
        <end position="215"/>
    </location>
</feature>
<gene>
    <name evidence="9" type="ORF">AVDCRST_MAG46-3212</name>
</gene>
<dbReference type="InterPro" id="IPR032818">
    <property type="entry name" value="DedA-like"/>
</dbReference>
<comment type="similarity">
    <text evidence="2 7">Belongs to the DedA family.</text>
</comment>
<dbReference type="GO" id="GO:0005886">
    <property type="term" value="C:plasma membrane"/>
    <property type="evidence" value="ECO:0007669"/>
    <property type="project" value="UniProtKB-SubCell"/>
</dbReference>
<dbReference type="PANTHER" id="PTHR30353">
    <property type="entry name" value="INNER MEMBRANE PROTEIN DEDA-RELATED"/>
    <property type="match status" value="1"/>
</dbReference>
<name>A0A6J4MHV8_9ACTN</name>
<evidence type="ECO:0000256" key="6">
    <source>
        <dbReference type="ARBA" id="ARBA00023136"/>
    </source>
</evidence>
<accession>A0A6J4MHV8</accession>
<reference evidence="9" key="1">
    <citation type="submission" date="2020-02" db="EMBL/GenBank/DDBJ databases">
        <authorList>
            <person name="Meier V. D."/>
        </authorList>
    </citation>
    <scope>NUCLEOTIDE SEQUENCE</scope>
    <source>
        <strain evidence="9">AVDCRST_MAG46</strain>
    </source>
</reference>
<protein>
    <submittedName>
        <fullName evidence="9">DedA protein</fullName>
    </submittedName>
</protein>
<dbReference type="AlphaFoldDB" id="A0A6J4MHV8"/>
<organism evidence="9">
    <name type="scientific">uncultured Nocardioidaceae bacterium</name>
    <dbReference type="NCBI Taxonomy" id="253824"/>
    <lineage>
        <taxon>Bacteria</taxon>
        <taxon>Bacillati</taxon>
        <taxon>Actinomycetota</taxon>
        <taxon>Actinomycetes</taxon>
        <taxon>Propionibacteriales</taxon>
        <taxon>Nocardioidaceae</taxon>
        <taxon>environmental samples</taxon>
    </lineage>
</organism>
<keyword evidence="5 7" id="KW-1133">Transmembrane helix</keyword>
<proteinExistence type="inferred from homology"/>
<feature type="transmembrane region" description="Helical" evidence="7">
    <location>
        <begin position="32"/>
        <end position="53"/>
    </location>
</feature>
<evidence type="ECO:0000256" key="7">
    <source>
        <dbReference type="RuleBase" id="RU367016"/>
    </source>
</evidence>
<evidence type="ECO:0000256" key="5">
    <source>
        <dbReference type="ARBA" id="ARBA00022989"/>
    </source>
</evidence>
<feature type="domain" description="VTT" evidence="8">
    <location>
        <begin position="53"/>
        <end position="179"/>
    </location>
</feature>
<dbReference type="EMBL" id="CADCUD010000226">
    <property type="protein sequence ID" value="CAA9360047.1"/>
    <property type="molecule type" value="Genomic_DNA"/>
</dbReference>
<dbReference type="Pfam" id="PF09335">
    <property type="entry name" value="VTT_dom"/>
    <property type="match status" value="1"/>
</dbReference>
<comment type="subcellular location">
    <subcellularLocation>
        <location evidence="1 7">Cell membrane</location>
        <topology evidence="1 7">Multi-pass membrane protein</topology>
    </subcellularLocation>
</comment>
<evidence type="ECO:0000256" key="4">
    <source>
        <dbReference type="ARBA" id="ARBA00022692"/>
    </source>
</evidence>
<evidence type="ECO:0000256" key="2">
    <source>
        <dbReference type="ARBA" id="ARBA00010792"/>
    </source>
</evidence>
<sequence length="241" mass="25960">MNRRNLDLVHAPTSVQALGLDSSAILEQSSSWALWVTAAIIFAECALLLGFFLPGDTLLFSAGVLVSTGIINEPIVLVCVVLASAAVLGNAVGYEIGRWAGPALLERPNRLVTEERLRRTREFFDHHGPWAIVLARFVSVVRTLITVTAGAARMPRKTYLFYSAIGGVVWAAGLTALGYALGQVPFVQKYVQPYLDIVIVVLVLATVIPLAISAFRRRRKSAHEPVATATTAQPQSSTAPV</sequence>
<dbReference type="InterPro" id="IPR032816">
    <property type="entry name" value="VTT_dom"/>
</dbReference>
<feature type="transmembrane region" description="Helical" evidence="7">
    <location>
        <begin position="159"/>
        <end position="182"/>
    </location>
</feature>
<evidence type="ECO:0000256" key="3">
    <source>
        <dbReference type="ARBA" id="ARBA00022475"/>
    </source>
</evidence>
<keyword evidence="4 7" id="KW-0812">Transmembrane</keyword>
<evidence type="ECO:0000313" key="9">
    <source>
        <dbReference type="EMBL" id="CAA9360047.1"/>
    </source>
</evidence>
<keyword evidence="6 7" id="KW-0472">Membrane</keyword>